<dbReference type="InterPro" id="IPR036188">
    <property type="entry name" value="FAD/NAD-bd_sf"/>
</dbReference>
<dbReference type="PANTHER" id="PTHR43735:SF3">
    <property type="entry name" value="FERROPTOSIS SUPPRESSOR PROTEIN 1"/>
    <property type="match status" value="1"/>
</dbReference>
<keyword evidence="7" id="KW-1185">Reference proteome</keyword>
<evidence type="ECO:0000256" key="3">
    <source>
        <dbReference type="ARBA" id="ARBA00022827"/>
    </source>
</evidence>
<reference evidence="6" key="2">
    <citation type="submission" date="2020-09" db="EMBL/GenBank/DDBJ databases">
        <authorList>
            <person name="Sun Q."/>
            <person name="Zhou Y."/>
        </authorList>
    </citation>
    <scope>NUCLEOTIDE SEQUENCE</scope>
    <source>
        <strain evidence="6">CGMCC 4.7403</strain>
    </source>
</reference>
<organism evidence="6 7">
    <name type="scientific">Streptomyces capitiformicae</name>
    <dbReference type="NCBI Taxonomy" id="2014920"/>
    <lineage>
        <taxon>Bacteria</taxon>
        <taxon>Bacillati</taxon>
        <taxon>Actinomycetota</taxon>
        <taxon>Actinomycetes</taxon>
        <taxon>Kitasatosporales</taxon>
        <taxon>Streptomycetaceae</taxon>
        <taxon>Streptomyces</taxon>
    </lineage>
</organism>
<evidence type="ECO:0000313" key="6">
    <source>
        <dbReference type="EMBL" id="GHE44415.1"/>
    </source>
</evidence>
<dbReference type="SUPFAM" id="SSF51905">
    <property type="entry name" value="FAD/NAD(P)-binding domain"/>
    <property type="match status" value="2"/>
</dbReference>
<gene>
    <name evidence="6" type="ORF">GCM10017771_64520</name>
</gene>
<feature type="domain" description="FAD/NAD(P)-binding" evidence="5">
    <location>
        <begin position="1"/>
        <end position="280"/>
    </location>
</feature>
<dbReference type="AlphaFoldDB" id="A0A918ZBA1"/>
<dbReference type="Pfam" id="PF07992">
    <property type="entry name" value="Pyr_redox_2"/>
    <property type="match status" value="1"/>
</dbReference>
<name>A0A918ZBA1_9ACTN</name>
<dbReference type="EMBL" id="BNAT01000028">
    <property type="protein sequence ID" value="GHE44415.1"/>
    <property type="molecule type" value="Genomic_DNA"/>
</dbReference>
<dbReference type="GO" id="GO:0004174">
    <property type="term" value="F:electron-transferring-flavoprotein dehydrogenase activity"/>
    <property type="evidence" value="ECO:0007669"/>
    <property type="project" value="TreeGrafter"/>
</dbReference>
<evidence type="ECO:0000313" key="7">
    <source>
        <dbReference type="Proteomes" id="UP000603227"/>
    </source>
</evidence>
<evidence type="ECO:0000259" key="5">
    <source>
        <dbReference type="Pfam" id="PF07992"/>
    </source>
</evidence>
<dbReference type="RefSeq" id="WP_189785992.1">
    <property type="nucleotide sequence ID" value="NZ_BNAT01000028.1"/>
</dbReference>
<evidence type="ECO:0000256" key="1">
    <source>
        <dbReference type="ARBA" id="ARBA00006442"/>
    </source>
</evidence>
<keyword evidence="3" id="KW-0274">FAD</keyword>
<dbReference type="GO" id="GO:0050660">
    <property type="term" value="F:flavin adenine dinucleotide binding"/>
    <property type="evidence" value="ECO:0007669"/>
    <property type="project" value="TreeGrafter"/>
</dbReference>
<dbReference type="InterPro" id="IPR023753">
    <property type="entry name" value="FAD/NAD-binding_dom"/>
</dbReference>
<dbReference type="PRINTS" id="PR00469">
    <property type="entry name" value="PNDRDTASEII"/>
</dbReference>
<evidence type="ECO:0000256" key="2">
    <source>
        <dbReference type="ARBA" id="ARBA00022630"/>
    </source>
</evidence>
<dbReference type="PRINTS" id="PR00368">
    <property type="entry name" value="FADPNR"/>
</dbReference>
<comment type="caution">
    <text evidence="6">The sequence shown here is derived from an EMBL/GenBank/DDBJ whole genome shotgun (WGS) entry which is preliminary data.</text>
</comment>
<accession>A0A918ZBA1</accession>
<evidence type="ECO:0000256" key="4">
    <source>
        <dbReference type="ARBA" id="ARBA00023002"/>
    </source>
</evidence>
<dbReference type="Proteomes" id="UP000603227">
    <property type="component" value="Unassembled WGS sequence"/>
</dbReference>
<keyword evidence="2" id="KW-0285">Flavoprotein</keyword>
<comment type="similarity">
    <text evidence="1">Belongs to the FAD-dependent oxidoreductase family.</text>
</comment>
<dbReference type="Gene3D" id="3.50.50.100">
    <property type="match status" value="1"/>
</dbReference>
<dbReference type="GO" id="GO:0005737">
    <property type="term" value="C:cytoplasm"/>
    <property type="evidence" value="ECO:0007669"/>
    <property type="project" value="TreeGrafter"/>
</dbReference>
<reference evidence="6" key="1">
    <citation type="journal article" date="2014" name="Int. J. Syst. Evol. Microbiol.">
        <title>Complete genome sequence of Corynebacterium casei LMG S-19264T (=DSM 44701T), isolated from a smear-ripened cheese.</title>
        <authorList>
            <consortium name="US DOE Joint Genome Institute (JGI-PGF)"/>
            <person name="Walter F."/>
            <person name="Albersmeier A."/>
            <person name="Kalinowski J."/>
            <person name="Ruckert C."/>
        </authorList>
    </citation>
    <scope>NUCLEOTIDE SEQUENCE</scope>
    <source>
        <strain evidence="6">CGMCC 4.7403</strain>
    </source>
</reference>
<dbReference type="PANTHER" id="PTHR43735">
    <property type="entry name" value="APOPTOSIS-INDUCING FACTOR 1"/>
    <property type="match status" value="1"/>
</dbReference>
<proteinExistence type="inferred from homology"/>
<sequence>MRILVVGAGYAGTIAANRLAKKVKAAEITVINPRPDFVERVRLHERIAGTGAAASPLRSMLSEGVAARLGTVDKIGDGRVTLGDGASLDFDHLFLAVGSTVEPLPGTVAVGSWEGAEEARTALAELPGGRAVTVIGGGLTGIETASEIAFGRPDLRVRIVGQTIAASLSAGAQKRVRTGLDRLNVEVVEDSVTQIAPGAGEGGGDMVRLGSRPQFTSDLTLWAIIGSVPGLAARSGLEVDAGGRAVVDEHLRSVTDPRIFVVGDCAAVPGSRAACATAMPQGAHAADTLARMIQGRKPKPYSMGYTGQALSLGRLDGLVQLSRRNDTVRRLYFAGRTAAVAKERVGRYARFGARTATYAWLRGSK</sequence>
<protein>
    <submittedName>
        <fullName evidence="6">Dehydrogenase</fullName>
    </submittedName>
</protein>
<keyword evidence="4" id="KW-0560">Oxidoreductase</keyword>